<gene>
    <name evidence="9" type="ordered locus">Desac_0257</name>
</gene>
<evidence type="ECO:0000259" key="8">
    <source>
        <dbReference type="PROSITE" id="PS51201"/>
    </source>
</evidence>
<feature type="domain" description="RCK N-terminal" evidence="8">
    <location>
        <begin position="472"/>
        <end position="596"/>
    </location>
</feature>
<feature type="transmembrane region" description="Helical" evidence="7">
    <location>
        <begin position="52"/>
        <end position="70"/>
    </location>
</feature>
<accession>F2NEF9</accession>
<reference evidence="9 10" key="1">
    <citation type="journal article" date="2011" name="Stand. Genomic Sci.">
        <title>Complete genome sequence of the acetate-degrading sulfate reducer Desulfobacca acetoxidans type strain (ASRB2).</title>
        <authorList>
            <person name="Goker M."/>
            <person name="Teshima H."/>
            <person name="Lapidus A."/>
            <person name="Nolan M."/>
            <person name="Lucas S."/>
            <person name="Hammon N."/>
            <person name="Deshpande S."/>
            <person name="Cheng J.F."/>
            <person name="Tapia R."/>
            <person name="Han C."/>
            <person name="Goodwin L."/>
            <person name="Pitluck S."/>
            <person name="Huntemann M."/>
            <person name="Liolios K."/>
            <person name="Ivanova N."/>
            <person name="Pagani I."/>
            <person name="Mavromatis K."/>
            <person name="Ovchinikova G."/>
            <person name="Pati A."/>
            <person name="Chen A."/>
            <person name="Palaniappan K."/>
            <person name="Land M."/>
            <person name="Hauser L."/>
            <person name="Brambilla E.M."/>
            <person name="Rohde M."/>
            <person name="Spring S."/>
            <person name="Detter J.C."/>
            <person name="Woyke T."/>
            <person name="Bristow J."/>
            <person name="Eisen J.A."/>
            <person name="Markowitz V."/>
            <person name="Hugenholtz P."/>
            <person name="Kyrpides N.C."/>
            <person name="Klenk H.P."/>
        </authorList>
    </citation>
    <scope>NUCLEOTIDE SEQUENCE [LARGE SCALE GENOMIC DNA]</scope>
    <source>
        <strain evidence="10">ATCC 700848 / DSM 11109 / ASRB2</strain>
    </source>
</reference>
<dbReference type="SUPFAM" id="SSF51735">
    <property type="entry name" value="NAD(P)-binding Rossmann-fold domains"/>
    <property type="match status" value="1"/>
</dbReference>
<dbReference type="PROSITE" id="PS50077">
    <property type="entry name" value="HEAT_REPEAT"/>
    <property type="match status" value="1"/>
</dbReference>
<keyword evidence="3" id="KW-0813">Transport</keyword>
<feature type="transmembrane region" description="Helical" evidence="7">
    <location>
        <begin position="102"/>
        <end position="121"/>
    </location>
</feature>
<dbReference type="Pfam" id="PF00999">
    <property type="entry name" value="Na_H_Exchanger"/>
    <property type="match status" value="1"/>
</dbReference>
<dbReference type="GO" id="GO:0015297">
    <property type="term" value="F:antiporter activity"/>
    <property type="evidence" value="ECO:0007669"/>
    <property type="project" value="InterPro"/>
</dbReference>
<evidence type="ECO:0000256" key="6">
    <source>
        <dbReference type="ARBA" id="ARBA00023136"/>
    </source>
</evidence>
<feature type="transmembrane region" description="Helical" evidence="7">
    <location>
        <begin position="331"/>
        <end position="348"/>
    </location>
</feature>
<feature type="transmembrane region" description="Helical" evidence="7">
    <location>
        <begin position="243"/>
        <end position="265"/>
    </location>
</feature>
<dbReference type="GO" id="GO:1902600">
    <property type="term" value="P:proton transmembrane transport"/>
    <property type="evidence" value="ECO:0007669"/>
    <property type="project" value="InterPro"/>
</dbReference>
<dbReference type="EMBL" id="CP002629">
    <property type="protein sequence ID" value="AEB08149.1"/>
    <property type="molecule type" value="Genomic_DNA"/>
</dbReference>
<comment type="similarity">
    <text evidence="2">Belongs to the monovalent cation:proton antiporter 2 (CPA2) transporter (TC 2.A.37) family.</text>
</comment>
<dbReference type="PANTHER" id="PTHR42751:SF3">
    <property type="entry name" value="SODIUM_GLUTAMATE SYMPORTER"/>
    <property type="match status" value="1"/>
</dbReference>
<feature type="transmembrane region" description="Helical" evidence="7">
    <location>
        <begin position="213"/>
        <end position="231"/>
    </location>
</feature>
<sequence length="637" mass="69753">MKLPYRFNMRNIFPRPRLKTPLTSASLLVIGLILLHPAVLWASESQTDYGLLSNIGVSILAATVMAYLFTVLKQPLILAYIAAGVIIGPRIGFALVQDKDDIATIAEIGLILLLFMIGLELNLKKIRESGKSLILTGCSQFIICVAMGLGFLFLLGFTFQVATPQEYEILGVKIVGGRYDLLYLAACLAISSTTIVVKLLYEKFELDTLAGRLTIGVLIFQDLWAIVILGLQPNLADPQILVVLWSFAKGAFLVGITFLASKYVLRLIFRKIAKLPELVLVASLGWCFFIVGLASDLGMSMEMGALIAGVAISTFPYNLDIIGKIINIRDFFITLFFVGLGMVIPNPLDKLGLVGIALLLSGFLVVTRFLSIFPVLYGLKNGNRISLLTSINLSQLSEFALVIVVIGKKPEYHHIGQDIVTLIIFVFVITSIASTYMIKYSNNLQNALGKVAVALGFKAMRGQMEESTLEEPKEIALLGFFRVASAFLAEIEEIKPELKNKLVVVDFNPRVYRRLAARQVKVFYGDISNLQTLHHAGLEHAKIAISTITDDILVGTSNLKLISEIRTVAPNARIIVTGTSNSQALELYAAGADFVLRPNVATALQLLPVVERLLQGEEAVIKEVAVAKLAERDEILN</sequence>
<dbReference type="InterPro" id="IPR003148">
    <property type="entry name" value="RCK_N"/>
</dbReference>
<reference evidence="10" key="2">
    <citation type="submission" date="2011-03" db="EMBL/GenBank/DDBJ databases">
        <title>The complete genome of Desulfobacca acetoxidans DSM 11109.</title>
        <authorList>
            <consortium name="US DOE Joint Genome Institute (JGI-PGF)"/>
            <person name="Lucas S."/>
            <person name="Copeland A."/>
            <person name="Lapidus A."/>
            <person name="Bruce D."/>
            <person name="Goodwin L."/>
            <person name="Pitluck S."/>
            <person name="Peters L."/>
            <person name="Kyrpides N."/>
            <person name="Mavromatis K."/>
            <person name="Ivanova N."/>
            <person name="Ovchinnikova G."/>
            <person name="Teshima H."/>
            <person name="Detter J.C."/>
            <person name="Han C."/>
            <person name="Land M."/>
            <person name="Hauser L."/>
            <person name="Markowitz V."/>
            <person name="Cheng J.-F."/>
            <person name="Hugenholtz P."/>
            <person name="Woyke T."/>
            <person name="Wu D."/>
            <person name="Spring S."/>
            <person name="Schueler E."/>
            <person name="Brambilla E."/>
            <person name="Klenk H.-P."/>
            <person name="Eisen J.A."/>
        </authorList>
    </citation>
    <scope>NUCLEOTIDE SEQUENCE [LARGE SCALE GENOMIC DNA]</scope>
    <source>
        <strain evidence="10">ATCC 700848 / DSM 11109 / ASRB2</strain>
    </source>
</reference>
<dbReference type="PANTHER" id="PTHR42751">
    <property type="entry name" value="SODIUM/HYDROGEN EXCHANGER FAMILY/TRKA DOMAIN PROTEIN"/>
    <property type="match status" value="1"/>
</dbReference>
<evidence type="ECO:0000256" key="7">
    <source>
        <dbReference type="SAM" id="Phobius"/>
    </source>
</evidence>
<dbReference type="eggNOG" id="COG1226">
    <property type="taxonomic scope" value="Bacteria"/>
</dbReference>
<dbReference type="GO" id="GO:0006813">
    <property type="term" value="P:potassium ion transport"/>
    <property type="evidence" value="ECO:0007669"/>
    <property type="project" value="InterPro"/>
</dbReference>
<keyword evidence="4 7" id="KW-0812">Transmembrane</keyword>
<dbReference type="eggNOG" id="COG0475">
    <property type="taxonomic scope" value="Bacteria"/>
</dbReference>
<dbReference type="InterPro" id="IPR021133">
    <property type="entry name" value="HEAT_type_2"/>
</dbReference>
<comment type="subcellular location">
    <subcellularLocation>
        <location evidence="1">Membrane</location>
        <topology evidence="1">Multi-pass membrane protein</topology>
    </subcellularLocation>
</comment>
<keyword evidence="5 7" id="KW-1133">Transmembrane helix</keyword>
<dbReference type="AlphaFoldDB" id="F2NEF9"/>
<protein>
    <submittedName>
        <fullName evidence="9">Sodium/hydrogen exchanger</fullName>
    </submittedName>
</protein>
<dbReference type="HOGENOM" id="CLU_005126_9_0_7"/>
<dbReference type="Gene3D" id="3.40.50.720">
    <property type="entry name" value="NAD(P)-binding Rossmann-like Domain"/>
    <property type="match status" value="1"/>
</dbReference>
<dbReference type="GO" id="GO:0016020">
    <property type="term" value="C:membrane"/>
    <property type="evidence" value="ECO:0007669"/>
    <property type="project" value="UniProtKB-SubCell"/>
</dbReference>
<dbReference type="KEGG" id="dao:Desac_0257"/>
<feature type="transmembrane region" description="Helical" evidence="7">
    <location>
        <begin position="133"/>
        <end position="161"/>
    </location>
</feature>
<dbReference type="Proteomes" id="UP000000483">
    <property type="component" value="Chromosome"/>
</dbReference>
<evidence type="ECO:0000313" key="9">
    <source>
        <dbReference type="EMBL" id="AEB08149.1"/>
    </source>
</evidence>
<name>F2NEF9_DESAR</name>
<feature type="transmembrane region" description="Helical" evidence="7">
    <location>
        <begin position="77"/>
        <end position="96"/>
    </location>
</feature>
<dbReference type="Gene3D" id="1.20.1530.20">
    <property type="match status" value="1"/>
</dbReference>
<dbReference type="InterPro" id="IPR036291">
    <property type="entry name" value="NAD(P)-bd_dom_sf"/>
</dbReference>
<dbReference type="STRING" id="880072.Desac_0257"/>
<feature type="transmembrane region" description="Helical" evidence="7">
    <location>
        <begin position="419"/>
        <end position="438"/>
    </location>
</feature>
<dbReference type="InterPro" id="IPR038770">
    <property type="entry name" value="Na+/solute_symporter_sf"/>
</dbReference>
<proteinExistence type="inferred from homology"/>
<evidence type="ECO:0000256" key="2">
    <source>
        <dbReference type="ARBA" id="ARBA00005551"/>
    </source>
</evidence>
<dbReference type="Pfam" id="PF02254">
    <property type="entry name" value="TrkA_N"/>
    <property type="match status" value="1"/>
</dbReference>
<evidence type="ECO:0000256" key="3">
    <source>
        <dbReference type="ARBA" id="ARBA00022448"/>
    </source>
</evidence>
<keyword evidence="6 7" id="KW-0472">Membrane</keyword>
<feature type="transmembrane region" description="Helical" evidence="7">
    <location>
        <begin position="277"/>
        <end position="295"/>
    </location>
</feature>
<evidence type="ECO:0000256" key="5">
    <source>
        <dbReference type="ARBA" id="ARBA00022989"/>
    </source>
</evidence>
<evidence type="ECO:0000256" key="1">
    <source>
        <dbReference type="ARBA" id="ARBA00004141"/>
    </source>
</evidence>
<feature type="transmembrane region" description="Helical" evidence="7">
    <location>
        <begin position="181"/>
        <end position="201"/>
    </location>
</feature>
<keyword evidence="10" id="KW-1185">Reference proteome</keyword>
<evidence type="ECO:0000256" key="4">
    <source>
        <dbReference type="ARBA" id="ARBA00022692"/>
    </source>
</evidence>
<evidence type="ECO:0000313" key="10">
    <source>
        <dbReference type="Proteomes" id="UP000000483"/>
    </source>
</evidence>
<dbReference type="PROSITE" id="PS51201">
    <property type="entry name" value="RCK_N"/>
    <property type="match status" value="1"/>
</dbReference>
<feature type="transmembrane region" description="Helical" evidence="7">
    <location>
        <begin position="385"/>
        <end position="407"/>
    </location>
</feature>
<dbReference type="InterPro" id="IPR006153">
    <property type="entry name" value="Cation/H_exchanger_TM"/>
</dbReference>
<organism evidence="9 10">
    <name type="scientific">Desulfobacca acetoxidans (strain ATCC 700848 / DSM 11109 / ASRB2)</name>
    <dbReference type="NCBI Taxonomy" id="880072"/>
    <lineage>
        <taxon>Bacteria</taxon>
        <taxon>Pseudomonadati</taxon>
        <taxon>Thermodesulfobacteriota</taxon>
        <taxon>Desulfobaccia</taxon>
        <taxon>Desulfobaccales</taxon>
        <taxon>Desulfobaccaceae</taxon>
        <taxon>Desulfobacca</taxon>
    </lineage>
</organism>
<feature type="transmembrane region" description="Helical" evidence="7">
    <location>
        <begin position="354"/>
        <end position="378"/>
    </location>
</feature>